<dbReference type="EMBL" id="JAAZQQ010000004">
    <property type="protein sequence ID" value="NKX45407.1"/>
    <property type="molecule type" value="Genomic_DNA"/>
</dbReference>
<comment type="caution">
    <text evidence="2">The sequence shown here is derived from an EMBL/GenBank/DDBJ whole genome shotgun (WGS) entry which is preliminary data.</text>
</comment>
<name>A0A7X6GZU2_9RHOB</name>
<gene>
    <name evidence="2" type="ORF">HCU73_12500</name>
</gene>
<keyword evidence="3" id="KW-1185">Reference proteome</keyword>
<proteinExistence type="predicted"/>
<evidence type="ECO:0000313" key="3">
    <source>
        <dbReference type="Proteomes" id="UP000526408"/>
    </source>
</evidence>
<dbReference type="AlphaFoldDB" id="A0A7X6GZU2"/>
<dbReference type="Proteomes" id="UP000526408">
    <property type="component" value="Unassembled WGS sequence"/>
</dbReference>
<organism evidence="2 3">
    <name type="scientific">Roseicyclus persicicus</name>
    <dbReference type="NCBI Taxonomy" id="2650661"/>
    <lineage>
        <taxon>Bacteria</taxon>
        <taxon>Pseudomonadati</taxon>
        <taxon>Pseudomonadota</taxon>
        <taxon>Alphaproteobacteria</taxon>
        <taxon>Rhodobacterales</taxon>
        <taxon>Roseobacteraceae</taxon>
        <taxon>Roseicyclus</taxon>
    </lineage>
</organism>
<evidence type="ECO:0000313" key="2">
    <source>
        <dbReference type="EMBL" id="NKX45407.1"/>
    </source>
</evidence>
<evidence type="ECO:0000256" key="1">
    <source>
        <dbReference type="SAM" id="MobiDB-lite"/>
    </source>
</evidence>
<dbReference type="Pfam" id="PF14384">
    <property type="entry name" value="BrnA_antitoxin"/>
    <property type="match status" value="1"/>
</dbReference>
<accession>A0A7X6GZU2</accession>
<sequence length="84" mass="9530">MQGNEKSTIRYLGDEPDDDIPDMSTPYWVERFSKVEVQRGRPKALQPKVQTTIRLDADVIEAFRKDGPGWQSRINAALRKAAGL</sequence>
<protein>
    <submittedName>
        <fullName evidence="2">BrnA antitoxin family protein</fullName>
    </submittedName>
</protein>
<dbReference type="InterPro" id="IPR025528">
    <property type="entry name" value="BrnA_antitoxin"/>
</dbReference>
<reference evidence="2 3" key="1">
    <citation type="submission" date="2020-04" db="EMBL/GenBank/DDBJ databases">
        <authorList>
            <person name="Yoon J."/>
        </authorList>
    </citation>
    <scope>NUCLEOTIDE SEQUENCE [LARGE SCALE GENOMIC DNA]</scope>
    <source>
        <strain evidence="2 3">KMU-115</strain>
    </source>
</reference>
<feature type="region of interest" description="Disordered" evidence="1">
    <location>
        <begin position="1"/>
        <end position="24"/>
    </location>
</feature>